<evidence type="ECO:0000256" key="1">
    <source>
        <dbReference type="ARBA" id="ARBA00006484"/>
    </source>
</evidence>
<evidence type="ECO:0000313" key="3">
    <source>
        <dbReference type="EMBL" id="KAK2722910.1"/>
    </source>
</evidence>
<sequence length="257" mass="27230">MSVKNLGSLAGKVAVVTAATDGIGFAIARRLAQGGASVVVSSRKEANVKRTTESLQSEGLDVIGVKCHVGLEEDRKNLVDETLKKHGAIDILVSNAAVNPFFGNLLDCSGEAWDKIFDINVKSAFLLTKEIVPHMEKRGGGSIVYISSIAGYHAMPGLGPYSISKTALLGLTRAMADECAKYNIRVNCVAPGVIDTKFSSALTENEAVKEKMLDQIPLRRIGVPQEMGGLVAFLCSDEASYITGENITAAGGMESRL</sequence>
<gene>
    <name evidence="3" type="ORF">QYM36_003191</name>
</gene>
<dbReference type="EMBL" id="JAVRJZ010000005">
    <property type="protein sequence ID" value="KAK2722909.1"/>
    <property type="molecule type" value="Genomic_DNA"/>
</dbReference>
<dbReference type="PANTHER" id="PTHR43943:SF2">
    <property type="entry name" value="DEHYDROGENASE_REDUCTASE 4"/>
    <property type="match status" value="1"/>
</dbReference>
<evidence type="ECO:0008006" key="5">
    <source>
        <dbReference type="Google" id="ProtNLM"/>
    </source>
</evidence>
<dbReference type="EMBL" id="JAVRJZ010000005">
    <property type="protein sequence ID" value="KAK2722911.1"/>
    <property type="molecule type" value="Genomic_DNA"/>
</dbReference>
<evidence type="ECO:0000313" key="4">
    <source>
        <dbReference type="Proteomes" id="UP001187531"/>
    </source>
</evidence>
<dbReference type="PRINTS" id="PR00081">
    <property type="entry name" value="GDHRDH"/>
</dbReference>
<dbReference type="EMBL" id="JAVRJZ010000005">
    <property type="protein sequence ID" value="KAK2722910.1"/>
    <property type="molecule type" value="Genomic_DNA"/>
</dbReference>
<dbReference type="AlphaFoldDB" id="A0AA88LID9"/>
<dbReference type="SUPFAM" id="SSF51735">
    <property type="entry name" value="NAD(P)-binding Rossmann-fold domains"/>
    <property type="match status" value="1"/>
</dbReference>
<keyword evidence="2" id="KW-0560">Oxidoreductase</keyword>
<protein>
    <recommendedName>
        <fullName evidence="5">Dehydrogenase/reductase SDR family member 4</fullName>
    </recommendedName>
</protein>
<dbReference type="Proteomes" id="UP001187531">
    <property type="component" value="Unassembled WGS sequence"/>
</dbReference>
<dbReference type="EMBL" id="JAVRJZ010000005">
    <property type="protein sequence ID" value="KAK2722912.1"/>
    <property type="molecule type" value="Genomic_DNA"/>
</dbReference>
<dbReference type="NCBIfam" id="NF005559">
    <property type="entry name" value="PRK07231.1"/>
    <property type="match status" value="1"/>
</dbReference>
<dbReference type="GO" id="GO:0004090">
    <property type="term" value="F:carbonyl reductase (NADPH) activity"/>
    <property type="evidence" value="ECO:0007669"/>
    <property type="project" value="TreeGrafter"/>
</dbReference>
<dbReference type="PROSITE" id="PS00061">
    <property type="entry name" value="ADH_SHORT"/>
    <property type="match status" value="1"/>
</dbReference>
<comment type="caution">
    <text evidence="3">The sequence shown here is derived from an EMBL/GenBank/DDBJ whole genome shotgun (WGS) entry which is preliminary data.</text>
</comment>
<dbReference type="Pfam" id="PF13561">
    <property type="entry name" value="adh_short_C2"/>
    <property type="match status" value="1"/>
</dbReference>
<dbReference type="Gene3D" id="3.40.50.720">
    <property type="entry name" value="NAD(P)-binding Rossmann-like Domain"/>
    <property type="match status" value="1"/>
</dbReference>
<keyword evidence="4" id="KW-1185">Reference proteome</keyword>
<proteinExistence type="inferred from homology"/>
<organism evidence="3 4">
    <name type="scientific">Artemia franciscana</name>
    <name type="common">Brine shrimp</name>
    <name type="synonym">Artemia sanfranciscana</name>
    <dbReference type="NCBI Taxonomy" id="6661"/>
    <lineage>
        <taxon>Eukaryota</taxon>
        <taxon>Metazoa</taxon>
        <taxon>Ecdysozoa</taxon>
        <taxon>Arthropoda</taxon>
        <taxon>Crustacea</taxon>
        <taxon>Branchiopoda</taxon>
        <taxon>Anostraca</taxon>
        <taxon>Artemiidae</taxon>
        <taxon>Artemia</taxon>
    </lineage>
</organism>
<dbReference type="PRINTS" id="PR00080">
    <property type="entry name" value="SDRFAMILY"/>
</dbReference>
<dbReference type="PANTHER" id="PTHR43943">
    <property type="entry name" value="DEHYDROGENASE/REDUCTASE (SDR FAMILY) MEMBER 4"/>
    <property type="match status" value="1"/>
</dbReference>
<dbReference type="InterPro" id="IPR036291">
    <property type="entry name" value="NAD(P)-bd_dom_sf"/>
</dbReference>
<comment type="similarity">
    <text evidence="1">Belongs to the short-chain dehydrogenases/reductases (SDR) family.</text>
</comment>
<dbReference type="FunFam" id="3.40.50.720:FF:000084">
    <property type="entry name" value="Short-chain dehydrogenase reductase"/>
    <property type="match status" value="1"/>
</dbReference>
<dbReference type="InterPro" id="IPR020904">
    <property type="entry name" value="Sc_DH/Rdtase_CS"/>
</dbReference>
<reference evidence="3" key="1">
    <citation type="submission" date="2023-07" db="EMBL/GenBank/DDBJ databases">
        <title>Chromosome-level genome assembly of Artemia franciscana.</title>
        <authorList>
            <person name="Jo E."/>
        </authorList>
    </citation>
    <scope>NUCLEOTIDE SEQUENCE</scope>
    <source>
        <tissue evidence="3">Whole body</tissue>
    </source>
</reference>
<name>A0AA88LID9_ARTSF</name>
<accession>A0AA88LID9</accession>
<dbReference type="InterPro" id="IPR002347">
    <property type="entry name" value="SDR_fam"/>
</dbReference>
<evidence type="ECO:0000256" key="2">
    <source>
        <dbReference type="ARBA" id="ARBA00023002"/>
    </source>
</evidence>